<proteinExistence type="predicted"/>
<keyword evidence="1" id="KW-0812">Transmembrane</keyword>
<organism evidence="2 3">
    <name type="scientific">Reticulomyxa filosa</name>
    <dbReference type="NCBI Taxonomy" id="46433"/>
    <lineage>
        <taxon>Eukaryota</taxon>
        <taxon>Sar</taxon>
        <taxon>Rhizaria</taxon>
        <taxon>Retaria</taxon>
        <taxon>Foraminifera</taxon>
        <taxon>Monothalamids</taxon>
        <taxon>Reticulomyxidae</taxon>
        <taxon>Reticulomyxa</taxon>
    </lineage>
</organism>
<name>X6M1L0_RETFI</name>
<feature type="transmembrane region" description="Helical" evidence="1">
    <location>
        <begin position="6"/>
        <end position="24"/>
    </location>
</feature>
<keyword evidence="3" id="KW-1185">Reference proteome</keyword>
<evidence type="ECO:0000313" key="3">
    <source>
        <dbReference type="Proteomes" id="UP000023152"/>
    </source>
</evidence>
<evidence type="ECO:0000313" key="2">
    <source>
        <dbReference type="EMBL" id="ETO07774.1"/>
    </source>
</evidence>
<feature type="transmembrane region" description="Helical" evidence="1">
    <location>
        <begin position="166"/>
        <end position="192"/>
    </location>
</feature>
<evidence type="ECO:0000256" key="1">
    <source>
        <dbReference type="SAM" id="Phobius"/>
    </source>
</evidence>
<dbReference type="EMBL" id="ASPP01025746">
    <property type="protein sequence ID" value="ETO07774.1"/>
    <property type="molecule type" value="Genomic_DNA"/>
</dbReference>
<dbReference type="Proteomes" id="UP000023152">
    <property type="component" value="Unassembled WGS sequence"/>
</dbReference>
<sequence>MFTFCVSFIFECLIHYFVEFIQFFKNNVKQKYICDNYKMTMQIICMILISLTFIHQNFCHANIFFIEKLFCVFLSTIISINDFIELLFSKKKNFKKKKCDTQILKCVFDLNTFQFIKHRILSIIITLYQSQKIDKKKINKIIKCYCFVERQNYQLNMIKITTFFNFINYMFVMILHHSFFIYMCINNVILFFGRTDNGVLKSVYKYLIRENKWMIFLKHFA</sequence>
<gene>
    <name evidence="2" type="ORF">RFI_29616</name>
</gene>
<comment type="caution">
    <text evidence="2">The sequence shown here is derived from an EMBL/GenBank/DDBJ whole genome shotgun (WGS) entry which is preliminary data.</text>
</comment>
<feature type="transmembrane region" description="Helical" evidence="1">
    <location>
        <begin position="61"/>
        <end position="88"/>
    </location>
</feature>
<accession>X6M1L0</accession>
<keyword evidence="1" id="KW-1133">Transmembrane helix</keyword>
<protein>
    <submittedName>
        <fullName evidence="2">Uncharacterized protein</fullName>
    </submittedName>
</protein>
<keyword evidence="1" id="KW-0472">Membrane</keyword>
<reference evidence="2 3" key="1">
    <citation type="journal article" date="2013" name="Curr. Biol.">
        <title>The Genome of the Foraminiferan Reticulomyxa filosa.</title>
        <authorList>
            <person name="Glockner G."/>
            <person name="Hulsmann N."/>
            <person name="Schleicher M."/>
            <person name="Noegel A.A."/>
            <person name="Eichinger L."/>
            <person name="Gallinger C."/>
            <person name="Pawlowski J."/>
            <person name="Sierra R."/>
            <person name="Euteneuer U."/>
            <person name="Pillet L."/>
            <person name="Moustafa A."/>
            <person name="Platzer M."/>
            <person name="Groth M."/>
            <person name="Szafranski K."/>
            <person name="Schliwa M."/>
        </authorList>
    </citation>
    <scope>NUCLEOTIDE SEQUENCE [LARGE SCALE GENOMIC DNA]</scope>
</reference>
<dbReference type="AlphaFoldDB" id="X6M1L0"/>
<feature type="transmembrane region" description="Helical" evidence="1">
    <location>
        <begin position="36"/>
        <end position="55"/>
    </location>
</feature>